<dbReference type="Pfam" id="PF01243">
    <property type="entry name" value="PNPOx_N"/>
    <property type="match status" value="1"/>
</dbReference>
<dbReference type="AlphaFoldDB" id="A0A2W7QDT7"/>
<evidence type="ECO:0000259" key="1">
    <source>
        <dbReference type="Pfam" id="PF01243"/>
    </source>
</evidence>
<dbReference type="OrthoDB" id="5419131at2"/>
<keyword evidence="3" id="KW-1185">Reference proteome</keyword>
<sequence length="125" mass="14178">MQALNQEVIEAWENREGAIVLTTISPEGIPNAIYAGCVYLHENKQIVVADNYFNKTKQNIENGSKGSILFLTKERKSYQLKGTFSYHHQGPLYEEMKRINPPQHPGHAAVALHIEEVYKGAERLN</sequence>
<feature type="domain" description="Pyridoxamine 5'-phosphate oxidase N-terminal" evidence="1">
    <location>
        <begin position="7"/>
        <end position="118"/>
    </location>
</feature>
<dbReference type="RefSeq" id="WP_111444214.1">
    <property type="nucleotide sequence ID" value="NZ_QKZK01000003.1"/>
</dbReference>
<protein>
    <recommendedName>
        <fullName evidence="1">Pyridoxamine 5'-phosphate oxidase N-terminal domain-containing protein</fullName>
    </recommendedName>
</protein>
<proteinExistence type="predicted"/>
<gene>
    <name evidence="2" type="ORF">LX69_00480</name>
</gene>
<name>A0A2W7QDT7_9BACT</name>
<dbReference type="PANTHER" id="PTHR40660:SF1">
    <property type="entry name" value="5'-PHOSPHATE OXIDASE PUTATIVE DOMAIN-CONTAINING PROTEIN-RELATED"/>
    <property type="match status" value="1"/>
</dbReference>
<reference evidence="2 3" key="1">
    <citation type="submission" date="2018-06" db="EMBL/GenBank/DDBJ databases">
        <title>Genomic Encyclopedia of Archaeal and Bacterial Type Strains, Phase II (KMG-II): from individual species to whole genera.</title>
        <authorList>
            <person name="Goeker M."/>
        </authorList>
    </citation>
    <scope>NUCLEOTIDE SEQUENCE [LARGE SCALE GENOMIC DNA]</scope>
    <source>
        <strain evidence="2 3">DSM 6779</strain>
    </source>
</reference>
<dbReference type="InterPro" id="IPR012349">
    <property type="entry name" value="Split_barrel_FMN-bd"/>
</dbReference>
<dbReference type="InterPro" id="IPR011576">
    <property type="entry name" value="Pyridox_Oxase_N"/>
</dbReference>
<dbReference type="EMBL" id="QKZK01000003">
    <property type="protein sequence ID" value="PZX20029.1"/>
    <property type="molecule type" value="Genomic_DNA"/>
</dbReference>
<evidence type="ECO:0000313" key="3">
    <source>
        <dbReference type="Proteomes" id="UP000249239"/>
    </source>
</evidence>
<dbReference type="Gene3D" id="2.30.110.10">
    <property type="entry name" value="Electron Transport, Fmn-binding Protein, Chain A"/>
    <property type="match status" value="1"/>
</dbReference>
<organism evidence="2 3">
    <name type="scientific">Breznakibacter xylanolyticus</name>
    <dbReference type="NCBI Taxonomy" id="990"/>
    <lineage>
        <taxon>Bacteria</taxon>
        <taxon>Pseudomonadati</taxon>
        <taxon>Bacteroidota</taxon>
        <taxon>Bacteroidia</taxon>
        <taxon>Marinilabiliales</taxon>
        <taxon>Marinilabiliaceae</taxon>
        <taxon>Breznakibacter</taxon>
    </lineage>
</organism>
<evidence type="ECO:0000313" key="2">
    <source>
        <dbReference type="EMBL" id="PZX20029.1"/>
    </source>
</evidence>
<accession>A0A2W7QDT7</accession>
<dbReference type="SUPFAM" id="SSF50475">
    <property type="entry name" value="FMN-binding split barrel"/>
    <property type="match status" value="1"/>
</dbReference>
<comment type="caution">
    <text evidence="2">The sequence shown here is derived from an EMBL/GenBank/DDBJ whole genome shotgun (WGS) entry which is preliminary data.</text>
</comment>
<dbReference type="PANTHER" id="PTHR40660">
    <property type="entry name" value="5'-PHOSPHATE OXIDASE PUTATIVE DOMAIN-CONTAINING PROTEIN-RELATED"/>
    <property type="match status" value="1"/>
</dbReference>
<dbReference type="Proteomes" id="UP000249239">
    <property type="component" value="Unassembled WGS sequence"/>
</dbReference>